<evidence type="ECO:0000256" key="1">
    <source>
        <dbReference type="ARBA" id="ARBA00022450"/>
    </source>
</evidence>
<dbReference type="GO" id="GO:0004315">
    <property type="term" value="F:3-oxoacyl-[acyl-carrier-protein] synthase activity"/>
    <property type="evidence" value="ECO:0007669"/>
    <property type="project" value="InterPro"/>
</dbReference>
<name>A0A1S2PSM2_9ACTN</name>
<gene>
    <name evidence="9" type="ORF">BIV23_31835</name>
</gene>
<dbReference type="Pfam" id="PF00698">
    <property type="entry name" value="Acyl_transf_1"/>
    <property type="match status" value="1"/>
</dbReference>
<dbReference type="OrthoDB" id="9778690at2"/>
<dbReference type="InterPro" id="IPR032821">
    <property type="entry name" value="PKS_assoc"/>
</dbReference>
<dbReference type="SUPFAM" id="SSF47336">
    <property type="entry name" value="ACP-like"/>
    <property type="match status" value="1"/>
</dbReference>
<keyword evidence="4" id="KW-0045">Antibiotic biosynthesis</keyword>
<dbReference type="InterPro" id="IPR050091">
    <property type="entry name" value="PKS_NRPS_Biosynth_Enz"/>
</dbReference>
<organism evidence="9 10">
    <name type="scientific">Streptomyces monashensis</name>
    <dbReference type="NCBI Taxonomy" id="1678012"/>
    <lineage>
        <taxon>Bacteria</taxon>
        <taxon>Bacillati</taxon>
        <taxon>Actinomycetota</taxon>
        <taxon>Actinomycetes</taxon>
        <taxon>Kitasatosporales</taxon>
        <taxon>Streptomycetaceae</taxon>
        <taxon>Streptomyces</taxon>
    </lineage>
</organism>
<keyword evidence="1" id="KW-0596">Phosphopantetheine</keyword>
<dbReference type="SUPFAM" id="SSF55048">
    <property type="entry name" value="Probable ACP-binding domain of malonyl-CoA ACP transacylase"/>
    <property type="match status" value="1"/>
</dbReference>
<dbReference type="PANTHER" id="PTHR43775">
    <property type="entry name" value="FATTY ACID SYNTHASE"/>
    <property type="match status" value="1"/>
</dbReference>
<dbReference type="PROSITE" id="PS00606">
    <property type="entry name" value="KS3_1"/>
    <property type="match status" value="1"/>
</dbReference>
<keyword evidence="5" id="KW-0012">Acyltransferase</keyword>
<dbReference type="InterPro" id="IPR014031">
    <property type="entry name" value="Ketoacyl_synth_C"/>
</dbReference>
<dbReference type="InterPro" id="IPR009081">
    <property type="entry name" value="PP-bd_ACP"/>
</dbReference>
<dbReference type="InterPro" id="IPR036736">
    <property type="entry name" value="ACP-like_sf"/>
</dbReference>
<dbReference type="GO" id="GO:0017000">
    <property type="term" value="P:antibiotic biosynthetic process"/>
    <property type="evidence" value="ECO:0007669"/>
    <property type="project" value="UniProtKB-KW"/>
</dbReference>
<dbReference type="InterPro" id="IPR018201">
    <property type="entry name" value="Ketoacyl_synth_AS"/>
</dbReference>
<dbReference type="InterPro" id="IPR016035">
    <property type="entry name" value="Acyl_Trfase/lysoPLipase"/>
</dbReference>
<dbReference type="AlphaFoldDB" id="A0A1S2PSM2"/>
<dbReference type="InterPro" id="IPR016036">
    <property type="entry name" value="Malonyl_transacylase_ACP-bd"/>
</dbReference>
<dbReference type="InterPro" id="IPR001227">
    <property type="entry name" value="Ac_transferase_dom_sf"/>
</dbReference>
<evidence type="ECO:0000259" key="7">
    <source>
        <dbReference type="PROSITE" id="PS50075"/>
    </source>
</evidence>
<keyword evidence="2" id="KW-0597">Phosphoprotein</keyword>
<dbReference type="Gene3D" id="3.40.47.10">
    <property type="match status" value="1"/>
</dbReference>
<evidence type="ECO:0000256" key="5">
    <source>
        <dbReference type="ARBA" id="ARBA00023315"/>
    </source>
</evidence>
<dbReference type="GO" id="GO:0006633">
    <property type="term" value="P:fatty acid biosynthetic process"/>
    <property type="evidence" value="ECO:0007669"/>
    <property type="project" value="InterPro"/>
</dbReference>
<dbReference type="RefSeq" id="WP_071384453.1">
    <property type="nucleotide sequence ID" value="NZ_MLYO01000060.1"/>
</dbReference>
<feature type="domain" description="Carrier" evidence="7">
    <location>
        <begin position="925"/>
        <end position="1006"/>
    </location>
</feature>
<evidence type="ECO:0000256" key="4">
    <source>
        <dbReference type="ARBA" id="ARBA00023194"/>
    </source>
</evidence>
<dbReference type="PROSITE" id="PS52004">
    <property type="entry name" value="KS3_2"/>
    <property type="match status" value="1"/>
</dbReference>
<keyword evidence="10" id="KW-1185">Reference proteome</keyword>
<evidence type="ECO:0000313" key="10">
    <source>
        <dbReference type="Proteomes" id="UP000179642"/>
    </source>
</evidence>
<dbReference type="Pfam" id="PF00550">
    <property type="entry name" value="PP-binding"/>
    <property type="match status" value="1"/>
</dbReference>
<evidence type="ECO:0000259" key="8">
    <source>
        <dbReference type="PROSITE" id="PS52004"/>
    </source>
</evidence>
<dbReference type="PROSITE" id="PS50075">
    <property type="entry name" value="CARRIER"/>
    <property type="match status" value="1"/>
</dbReference>
<evidence type="ECO:0000256" key="3">
    <source>
        <dbReference type="ARBA" id="ARBA00022679"/>
    </source>
</evidence>
<dbReference type="SUPFAM" id="SSF52151">
    <property type="entry name" value="FabD/lysophospholipase-like"/>
    <property type="match status" value="1"/>
</dbReference>
<dbReference type="InterPro" id="IPR014030">
    <property type="entry name" value="Ketoacyl_synth_N"/>
</dbReference>
<dbReference type="CDD" id="cd00833">
    <property type="entry name" value="PKS"/>
    <property type="match status" value="1"/>
</dbReference>
<dbReference type="EMBL" id="MLYO01000060">
    <property type="protein sequence ID" value="OIJ96818.1"/>
    <property type="molecule type" value="Genomic_DNA"/>
</dbReference>
<reference evidence="9 10" key="1">
    <citation type="submission" date="2016-10" db="EMBL/GenBank/DDBJ databases">
        <title>Genome sequence of Streptomyces sp. MUSC 1.</title>
        <authorList>
            <person name="Lee L.-H."/>
            <person name="Ser H.-L."/>
            <person name="Law J.W.-F."/>
        </authorList>
    </citation>
    <scope>NUCLEOTIDE SEQUENCE [LARGE SCALE GENOMIC DNA]</scope>
    <source>
        <strain evidence="9 10">MUSC 1</strain>
    </source>
</reference>
<evidence type="ECO:0000256" key="2">
    <source>
        <dbReference type="ARBA" id="ARBA00022553"/>
    </source>
</evidence>
<feature type="region of interest" description="Disordered" evidence="6">
    <location>
        <begin position="890"/>
        <end position="911"/>
    </location>
</feature>
<dbReference type="GO" id="GO:0004312">
    <property type="term" value="F:fatty acid synthase activity"/>
    <property type="evidence" value="ECO:0007669"/>
    <property type="project" value="TreeGrafter"/>
</dbReference>
<dbReference type="Pfam" id="PF02801">
    <property type="entry name" value="Ketoacyl-synt_C"/>
    <property type="match status" value="1"/>
</dbReference>
<protein>
    <submittedName>
        <fullName evidence="9">Polyketide synthase</fullName>
    </submittedName>
</protein>
<accession>A0A1S2PSM2</accession>
<dbReference type="Pfam" id="PF16197">
    <property type="entry name" value="KAsynt_C_assoc"/>
    <property type="match status" value="1"/>
</dbReference>
<sequence length="1018" mass="107016">MEPIAIVGIDCRFPGAPDAGAYWDLLMRSGDGVSSVPAERWAAADFHSPTPAEGRANTTQGGFIDDPDAFDNEFFTVSPREAAAMDPQQRLLLQCAWRAVEDAGMAPRRLAGTATGVFVGIMGNEWAQLHLTDYDRVTAQVGSGNGYCMTANRISYHLDLKGPSLAVDTACSSSLVAVHLAAGALLSGECDHAIAAGVNVALTPALSIFYNQAGLSAPDGRCKPFSAEANGIGRGEGVGVVVLRRLADALAEGQQIYAVIRGTAVNQDGRSNGITAPSRWAQQDVIGAAYRRAGVEAADVVFTEGHGTGTVLGDMMEAAALGHHHAGRTGKPMALGSVKGNLGHTEGAAGIAGLIKVALSLHHRTVPASRFAARENPRLDLRGKGIRLLKAPLALGRGTAVAGLSSFGMGGTNAHAVLETAPPRSPRPHSRAEETATGIGTAVFTLTAPSPEAVRRNLVAQADALSARRAPAGAVGWNSTRVKSGHGYRFAVSAADTDTLVGKLRACADDPDLLARFTGAPAGTARTAFLFTGQGSQYPAMTAGLYRESPLYRRYLDEADAALLPHTGRSVRDLVLTGDERVHQTRWAQPALFAVGQALGRTLGALGIRPDLLLGHSVGEYAAACLAGVFPLEAAARLIAARGALMQRLPDGGGMLAVLAGREELAEHLDGEPEAGIAVVNGPRATVLSGDLMALQRIAKGLDRDRIRTRMLRVSHAFHSHLMEPMLDEFAEVAREVGGGAPGLPLYSTLYGRPLDAGEAMDADYWVAHVRRTVLFGDAAAALLDAGPTHTVELGPSPVLTSMIRKVPPPAAGPRPAAVAPVRGADSTGADLADALAALWRGGLDPDWTAAYPERDRVPYRLAPYAFGTEHRYWTRGPIRARREPAVAGLRAAPDASAGPAEREETRAPERPVRPAGLLTLERPAPADPVTEVALAAIGQVGGYEVAELGPYLRLYEDLGFDSVMVMELKNRLEERLPALADLTVQDLLPKLASVGDLLSFLREQVAHGPHDAEERTA</sequence>
<evidence type="ECO:0000313" key="9">
    <source>
        <dbReference type="EMBL" id="OIJ96818.1"/>
    </source>
</evidence>
<keyword evidence="3" id="KW-0808">Transferase</keyword>
<evidence type="ECO:0000256" key="6">
    <source>
        <dbReference type="SAM" id="MobiDB-lite"/>
    </source>
</evidence>
<dbReference type="InterPro" id="IPR020841">
    <property type="entry name" value="PKS_Beta-ketoAc_synthase_dom"/>
</dbReference>
<dbReference type="Pfam" id="PF00109">
    <property type="entry name" value="ketoacyl-synt"/>
    <property type="match status" value="1"/>
</dbReference>
<dbReference type="Proteomes" id="UP000179642">
    <property type="component" value="Unassembled WGS sequence"/>
</dbReference>
<dbReference type="Gene3D" id="3.30.70.3290">
    <property type="match status" value="1"/>
</dbReference>
<dbReference type="Gene3D" id="1.10.1200.10">
    <property type="entry name" value="ACP-like"/>
    <property type="match status" value="1"/>
</dbReference>
<dbReference type="InterPro" id="IPR016039">
    <property type="entry name" value="Thiolase-like"/>
</dbReference>
<dbReference type="Gene3D" id="3.40.366.10">
    <property type="entry name" value="Malonyl-Coenzyme A Acyl Carrier Protein, domain 2"/>
    <property type="match status" value="1"/>
</dbReference>
<dbReference type="SUPFAM" id="SSF53901">
    <property type="entry name" value="Thiolase-like"/>
    <property type="match status" value="1"/>
</dbReference>
<dbReference type="SMART" id="SM00825">
    <property type="entry name" value="PKS_KS"/>
    <property type="match status" value="1"/>
</dbReference>
<proteinExistence type="predicted"/>
<dbReference type="SMART" id="SM00827">
    <property type="entry name" value="PKS_AT"/>
    <property type="match status" value="1"/>
</dbReference>
<dbReference type="PANTHER" id="PTHR43775:SF37">
    <property type="entry name" value="SI:DKEY-61P9.11"/>
    <property type="match status" value="1"/>
</dbReference>
<comment type="caution">
    <text evidence="9">The sequence shown here is derived from an EMBL/GenBank/DDBJ whole genome shotgun (WGS) entry which is preliminary data.</text>
</comment>
<dbReference type="InterPro" id="IPR014043">
    <property type="entry name" value="Acyl_transferase_dom"/>
</dbReference>
<feature type="domain" description="Ketosynthase family 3 (KS3)" evidence="8">
    <location>
        <begin position="1"/>
        <end position="420"/>
    </location>
</feature>
<feature type="compositionally biased region" description="Basic and acidic residues" evidence="6">
    <location>
        <begin position="901"/>
        <end position="911"/>
    </location>
</feature>